<sequence length="159" mass="17398">MKKLTALLLAILLLFSFSACASNASAKDVNLEEVRTKITSELYGDDPGLVSVLATSDLLNLYGIQEADVKQSACFIGTFGSVFPDEVLMVEAVDSAAAGRIQEKLENRLKEVKNQSQSYDAENYALAQKCEVKTNGNYLCLFLSPKYAEIQSIYDGFFA</sequence>
<evidence type="ECO:0000256" key="1">
    <source>
        <dbReference type="SAM" id="Coils"/>
    </source>
</evidence>
<evidence type="ECO:0000313" key="3">
    <source>
        <dbReference type="EMBL" id="MBC8533787.1"/>
    </source>
</evidence>
<organism evidence="3 4">
    <name type="scientific">Yeguia hominis</name>
    <dbReference type="NCBI Taxonomy" id="2763662"/>
    <lineage>
        <taxon>Bacteria</taxon>
        <taxon>Bacillati</taxon>
        <taxon>Bacillota</taxon>
        <taxon>Clostridia</taxon>
        <taxon>Eubacteriales</taxon>
        <taxon>Yeguiaceae</taxon>
        <taxon>Yeguia</taxon>
    </lineage>
</organism>
<accession>A0A926D9G4</accession>
<evidence type="ECO:0000313" key="4">
    <source>
        <dbReference type="Proteomes" id="UP000651482"/>
    </source>
</evidence>
<protein>
    <submittedName>
        <fullName evidence="3">DUF4358 domain-containing protein</fullName>
    </submittedName>
</protein>
<dbReference type="AlphaFoldDB" id="A0A926D9G4"/>
<gene>
    <name evidence="3" type="ORF">IAG03_07175</name>
</gene>
<keyword evidence="4" id="KW-1185">Reference proteome</keyword>
<evidence type="ECO:0000256" key="2">
    <source>
        <dbReference type="SAM" id="SignalP"/>
    </source>
</evidence>
<feature type="signal peptide" evidence="2">
    <location>
        <begin position="1"/>
        <end position="21"/>
    </location>
</feature>
<proteinExistence type="predicted"/>
<name>A0A926D9G4_9FIRM</name>
<keyword evidence="1" id="KW-0175">Coiled coil</keyword>
<dbReference type="RefSeq" id="WP_249319443.1">
    <property type="nucleotide sequence ID" value="NZ_JACRSN010000009.1"/>
</dbReference>
<feature type="coiled-coil region" evidence="1">
    <location>
        <begin position="95"/>
        <end position="122"/>
    </location>
</feature>
<dbReference type="EMBL" id="JACRSN010000009">
    <property type="protein sequence ID" value="MBC8533787.1"/>
    <property type="molecule type" value="Genomic_DNA"/>
</dbReference>
<keyword evidence="2" id="KW-0732">Signal</keyword>
<dbReference type="PROSITE" id="PS51257">
    <property type="entry name" value="PROKAR_LIPOPROTEIN"/>
    <property type="match status" value="1"/>
</dbReference>
<reference evidence="3" key="1">
    <citation type="submission" date="2020-08" db="EMBL/GenBank/DDBJ databases">
        <title>Genome public.</title>
        <authorList>
            <person name="Liu C."/>
            <person name="Sun Q."/>
        </authorList>
    </citation>
    <scope>NUCLEOTIDE SEQUENCE</scope>
    <source>
        <strain evidence="3">NSJ-40</strain>
    </source>
</reference>
<dbReference type="Proteomes" id="UP000651482">
    <property type="component" value="Unassembled WGS sequence"/>
</dbReference>
<dbReference type="InterPro" id="IPR025648">
    <property type="entry name" value="DUF4358"/>
</dbReference>
<dbReference type="Pfam" id="PF14270">
    <property type="entry name" value="DUF4358"/>
    <property type="match status" value="1"/>
</dbReference>
<feature type="chain" id="PRO_5039702091" evidence="2">
    <location>
        <begin position="22"/>
        <end position="159"/>
    </location>
</feature>
<comment type="caution">
    <text evidence="3">The sequence shown here is derived from an EMBL/GenBank/DDBJ whole genome shotgun (WGS) entry which is preliminary data.</text>
</comment>